<evidence type="ECO:0000313" key="3">
    <source>
        <dbReference type="EMBL" id="GCC31013.1"/>
    </source>
</evidence>
<dbReference type="PANTHER" id="PTHR23098:SF16">
    <property type="entry name" value="REGULATORY PROTEIN ZESTE"/>
    <property type="match status" value="1"/>
</dbReference>
<dbReference type="AlphaFoldDB" id="A0A401SKV5"/>
<evidence type="ECO:0000313" key="4">
    <source>
        <dbReference type="Proteomes" id="UP000287033"/>
    </source>
</evidence>
<protein>
    <recommendedName>
        <fullName evidence="2">Myb/SANT-like DNA-binding domain-containing protein</fullName>
    </recommendedName>
</protein>
<dbReference type="GO" id="GO:0005634">
    <property type="term" value="C:nucleus"/>
    <property type="evidence" value="ECO:0007669"/>
    <property type="project" value="TreeGrafter"/>
</dbReference>
<organism evidence="3 4">
    <name type="scientific">Chiloscyllium punctatum</name>
    <name type="common">Brownbanded bambooshark</name>
    <name type="synonym">Hemiscyllium punctatum</name>
    <dbReference type="NCBI Taxonomy" id="137246"/>
    <lineage>
        <taxon>Eukaryota</taxon>
        <taxon>Metazoa</taxon>
        <taxon>Chordata</taxon>
        <taxon>Craniata</taxon>
        <taxon>Vertebrata</taxon>
        <taxon>Chondrichthyes</taxon>
        <taxon>Elasmobranchii</taxon>
        <taxon>Galeomorphii</taxon>
        <taxon>Galeoidea</taxon>
        <taxon>Orectolobiformes</taxon>
        <taxon>Hemiscylliidae</taxon>
        <taxon>Chiloscyllium</taxon>
    </lineage>
</organism>
<feature type="region of interest" description="Disordered" evidence="1">
    <location>
        <begin position="146"/>
        <end position="203"/>
    </location>
</feature>
<feature type="domain" description="Myb/SANT-like DNA-binding" evidence="2">
    <location>
        <begin position="20"/>
        <end position="96"/>
    </location>
</feature>
<reference evidence="3 4" key="1">
    <citation type="journal article" date="2018" name="Nat. Ecol. Evol.">
        <title>Shark genomes provide insights into elasmobranch evolution and the origin of vertebrates.</title>
        <authorList>
            <person name="Hara Y"/>
            <person name="Yamaguchi K"/>
            <person name="Onimaru K"/>
            <person name="Kadota M"/>
            <person name="Koyanagi M"/>
            <person name="Keeley SD"/>
            <person name="Tatsumi K"/>
            <person name="Tanaka K"/>
            <person name="Motone F"/>
            <person name="Kageyama Y"/>
            <person name="Nozu R"/>
            <person name="Adachi N"/>
            <person name="Nishimura O"/>
            <person name="Nakagawa R"/>
            <person name="Tanegashima C"/>
            <person name="Kiyatake I"/>
            <person name="Matsumoto R"/>
            <person name="Murakumo K"/>
            <person name="Nishida K"/>
            <person name="Terakita A"/>
            <person name="Kuratani S"/>
            <person name="Sato K"/>
            <person name="Hyodo S Kuraku.S."/>
        </authorList>
    </citation>
    <scope>NUCLEOTIDE SEQUENCE [LARGE SCALE GENOMIC DNA]</scope>
</reference>
<evidence type="ECO:0000259" key="2">
    <source>
        <dbReference type="Pfam" id="PF13873"/>
    </source>
</evidence>
<dbReference type="Proteomes" id="UP000287033">
    <property type="component" value="Unassembled WGS sequence"/>
</dbReference>
<sequence length="424" mass="46601">MRNQLWSVPPFRKMPDRRIRKARFKDRDLRVLIDSVMERRGDIFGEGGQPPTMQSRRQAWLFVMEKVNAVSGTRRTWEEVRKKVHDLKKSTKEKLAYNRRARQLSCGGRPDIKTLTEFENDMILLFGKESFEGLDTVDLGVMSRLSDQGETSGSSTTAAKQHLTPKYQISSPQAEAGTSIDTPTGGGNSVEDEEELGESLNISEDRGPILVDDERSSFEGWRPHMLGPPIEADADTDLSGPAFKRRLLEHEFSVEQSLASIHTTVEDGMVMLDQRLCALQSAIEHVATPVASAVETSLTQALDTVGSSLMNAHSAAIEVLGSKLQEAVKAGFTSLGERLQATMAEGFQSLIEAQCSMLTQIIGQREKLASSTGIVHAHQVDSHSSGGLVPPKKKQVTAGAVSENLESRATQHQRPMGLMQVHQG</sequence>
<dbReference type="PANTHER" id="PTHR23098">
    <property type="entry name" value="AGAP001331-PA-RELATED"/>
    <property type="match status" value="1"/>
</dbReference>
<dbReference type="OrthoDB" id="9928592at2759"/>
<dbReference type="InterPro" id="IPR028002">
    <property type="entry name" value="Myb_DNA-bind_5"/>
</dbReference>
<proteinExistence type="predicted"/>
<dbReference type="Pfam" id="PF13873">
    <property type="entry name" value="Myb_DNA-bind_5"/>
    <property type="match status" value="1"/>
</dbReference>
<keyword evidence="4" id="KW-1185">Reference proteome</keyword>
<accession>A0A401SKV5</accession>
<dbReference type="EMBL" id="BEZZ01000336">
    <property type="protein sequence ID" value="GCC31013.1"/>
    <property type="molecule type" value="Genomic_DNA"/>
</dbReference>
<feature type="compositionally biased region" description="Polar residues" evidence="1">
    <location>
        <begin position="146"/>
        <end position="159"/>
    </location>
</feature>
<feature type="region of interest" description="Disordered" evidence="1">
    <location>
        <begin position="379"/>
        <end position="400"/>
    </location>
</feature>
<evidence type="ECO:0000256" key="1">
    <source>
        <dbReference type="SAM" id="MobiDB-lite"/>
    </source>
</evidence>
<name>A0A401SKV5_CHIPU</name>
<comment type="caution">
    <text evidence="3">The sequence shown here is derived from an EMBL/GenBank/DDBJ whole genome shotgun (WGS) entry which is preliminary data.</text>
</comment>
<dbReference type="OMA" id="MPDRRIR"/>
<gene>
    <name evidence="3" type="ORF">chiPu_0009467</name>
</gene>